<dbReference type="GO" id="GO:0006952">
    <property type="term" value="P:defense response"/>
    <property type="evidence" value="ECO:0007669"/>
    <property type="project" value="InterPro"/>
</dbReference>
<dbReference type="PANTHER" id="PTHR33147">
    <property type="entry name" value="DEFENSIN-LIKE PROTEIN 1"/>
    <property type="match status" value="1"/>
</dbReference>
<evidence type="ECO:0000256" key="2">
    <source>
        <dbReference type="ARBA" id="ARBA00022577"/>
    </source>
</evidence>
<dbReference type="PROSITE" id="PS00940">
    <property type="entry name" value="GAMMA_THIONIN"/>
    <property type="match status" value="1"/>
</dbReference>
<sequence>MGGIRKYVHILATFSTILVLFVNTVVTMGVPTTAIKTAGEQACGCRSRTWHGRCYSSSECKRQCLYKENAISGRCLHLWSRHCYCYFRPCPNS</sequence>
<dbReference type="PANTHER" id="PTHR33147:SF46">
    <property type="entry name" value="DEFENSIN-LIKE PROTEIN 19"/>
    <property type="match status" value="1"/>
</dbReference>
<dbReference type="InterPro" id="IPR003614">
    <property type="entry name" value="Knottins"/>
</dbReference>
<proteinExistence type="evidence at transcript level"/>
<keyword evidence="1" id="KW-0929">Antimicrobial</keyword>
<name>A0A3S8V2D7_CEATH</name>
<dbReference type="InterPro" id="IPR008176">
    <property type="entry name" value="Defensin_plant"/>
</dbReference>
<evidence type="ECO:0000256" key="3">
    <source>
        <dbReference type="ARBA" id="ARBA00022729"/>
    </source>
</evidence>
<keyword evidence="3" id="KW-0732">Signal</keyword>
<dbReference type="AlphaFoldDB" id="A0A3S8V2D7"/>
<keyword evidence="4" id="KW-1015">Disulfide bond</keyword>
<keyword evidence="2" id="KW-0295">Fungicide</keyword>
<evidence type="ECO:0000256" key="1">
    <source>
        <dbReference type="ARBA" id="ARBA00022529"/>
    </source>
</evidence>
<dbReference type="SUPFAM" id="SSF57095">
    <property type="entry name" value="Scorpion toxin-like"/>
    <property type="match status" value="1"/>
</dbReference>
<reference evidence="6" key="1">
    <citation type="journal article" date="2018" name="Front. Plant Sci.">
        <title>Comparative Analysis of the Nodule Transcriptomes of Ceanothus thyrsiflorus (Rhamnaceae, Rosales) and Datisca glomerata (Datiscaceae, Cucurbitales).</title>
        <authorList>
            <person name="Salgado M.G."/>
            <person name="van Velzen R."/>
            <person name="Nguyen T.V."/>
            <person name="Battenberg K."/>
            <person name="Berry A.M."/>
            <person name="Lundin D."/>
            <person name="Pawlowski K."/>
        </authorList>
    </citation>
    <scope>NUCLEOTIDE SEQUENCE</scope>
</reference>
<protein>
    <submittedName>
        <fullName evidence="6">Defensin-1</fullName>
    </submittedName>
</protein>
<evidence type="ECO:0000256" key="4">
    <source>
        <dbReference type="ARBA" id="ARBA00023157"/>
    </source>
</evidence>
<accession>A0A3S8V2D7</accession>
<evidence type="ECO:0000259" key="5">
    <source>
        <dbReference type="Pfam" id="PF00304"/>
    </source>
</evidence>
<evidence type="ECO:0000313" key="6">
    <source>
        <dbReference type="EMBL" id="AZL93858.1"/>
    </source>
</evidence>
<dbReference type="InterPro" id="IPR036574">
    <property type="entry name" value="Scorpion_toxin-like_sf"/>
</dbReference>
<organism evidence="6">
    <name type="scientific">Ceanothus thyrsiflorus</name>
    <name type="common">Blue blossom</name>
    <dbReference type="NCBI Taxonomy" id="48245"/>
    <lineage>
        <taxon>Eukaryota</taxon>
        <taxon>Viridiplantae</taxon>
        <taxon>Streptophyta</taxon>
        <taxon>Embryophyta</taxon>
        <taxon>Tracheophyta</taxon>
        <taxon>Spermatophyta</taxon>
        <taxon>Magnoliopsida</taxon>
        <taxon>eudicotyledons</taxon>
        <taxon>Gunneridae</taxon>
        <taxon>Pentapetalae</taxon>
        <taxon>rosids</taxon>
        <taxon>fabids</taxon>
        <taxon>Rosales</taxon>
        <taxon>Rhamnaceae</taxon>
        <taxon>Rhamnaceae incertae sedis</taxon>
        <taxon>Ceanothus</taxon>
    </lineage>
</organism>
<dbReference type="Gene3D" id="3.30.30.10">
    <property type="entry name" value="Knottin, scorpion toxin-like"/>
    <property type="match status" value="1"/>
</dbReference>
<feature type="domain" description="Knottins-like" evidence="5">
    <location>
        <begin position="41"/>
        <end position="87"/>
    </location>
</feature>
<dbReference type="Pfam" id="PF00304">
    <property type="entry name" value="Gamma-thionin"/>
    <property type="match status" value="1"/>
</dbReference>
<dbReference type="EMBL" id="MH734161">
    <property type="protein sequence ID" value="AZL93858.1"/>
    <property type="molecule type" value="mRNA"/>
</dbReference>